<feature type="chain" id="PRO_5045780585" evidence="1">
    <location>
        <begin position="22"/>
        <end position="220"/>
    </location>
</feature>
<name>A0ABY9R4W3_9BACT</name>
<dbReference type="RefSeq" id="WP_309542249.1">
    <property type="nucleotide sequence ID" value="NZ_CP133659.1"/>
</dbReference>
<dbReference type="Proteomes" id="UP001180616">
    <property type="component" value="Chromosome"/>
</dbReference>
<keyword evidence="1" id="KW-0732">Signal</keyword>
<dbReference type="SUPFAM" id="SSF88874">
    <property type="entry name" value="Receptor-binding domain of short tail fibre protein gp12"/>
    <property type="match status" value="1"/>
</dbReference>
<keyword evidence="3" id="KW-1185">Reference proteome</keyword>
<evidence type="ECO:0000256" key="1">
    <source>
        <dbReference type="SAM" id="SignalP"/>
    </source>
</evidence>
<feature type="signal peptide" evidence="1">
    <location>
        <begin position="1"/>
        <end position="21"/>
    </location>
</feature>
<dbReference type="EMBL" id="CP133659">
    <property type="protein sequence ID" value="WMW66346.1"/>
    <property type="molecule type" value="Genomic_DNA"/>
</dbReference>
<protein>
    <submittedName>
        <fullName evidence="2">Phage tail protein</fullName>
    </submittedName>
</protein>
<accession>A0ABY9R4W3</accession>
<proteinExistence type="predicted"/>
<sequence>MHRLFAICCLLCGLYAHVAQAADATSFDPTPIPVVSQGISGVPIGTVIAWPSSTLPRATNGVIPSQGACVAAVSDEQAEALGCEWLEADGSVLNSTAYAELSAVAGPQLPDYRGVFLRGRGTVASSHYGAVTHQSGALGVLQGDAIREITARIDNIIIDDGGTVSSSGAFTHTTLSADGADPSIHGPDKGRLSFDASRVVPTANEIRPVNRAVVYLVRAR</sequence>
<evidence type="ECO:0000313" key="3">
    <source>
        <dbReference type="Proteomes" id="UP001180616"/>
    </source>
</evidence>
<dbReference type="Gene3D" id="3.90.1340.10">
    <property type="entry name" value="Phage tail collar domain"/>
    <property type="match status" value="1"/>
</dbReference>
<evidence type="ECO:0000313" key="2">
    <source>
        <dbReference type="EMBL" id="WMW66346.1"/>
    </source>
</evidence>
<organism evidence="2 3">
    <name type="scientific">Nitratidesulfovibrio liaohensis</name>
    <dbReference type="NCBI Taxonomy" id="2604158"/>
    <lineage>
        <taxon>Bacteria</taxon>
        <taxon>Pseudomonadati</taxon>
        <taxon>Thermodesulfobacteriota</taxon>
        <taxon>Desulfovibrionia</taxon>
        <taxon>Desulfovibrionales</taxon>
        <taxon>Desulfovibrionaceae</taxon>
        <taxon>Nitratidesulfovibrio</taxon>
    </lineage>
</organism>
<gene>
    <name evidence="2" type="ORF">KPS_000913</name>
</gene>
<dbReference type="InterPro" id="IPR037053">
    <property type="entry name" value="Phage_tail_collar_dom_sf"/>
</dbReference>
<reference evidence="2" key="1">
    <citation type="submission" date="2023-09" db="EMBL/GenBank/DDBJ databases">
        <authorList>
            <consortium name="CW5 consortium"/>
            <person name="Lu C.-W."/>
        </authorList>
    </citation>
    <scope>NUCLEOTIDE SEQUENCE</scope>
    <source>
        <strain evidence="2">KPS</strain>
    </source>
</reference>